<dbReference type="Pfam" id="PF13349">
    <property type="entry name" value="DUF4097"/>
    <property type="match status" value="1"/>
</dbReference>
<keyword evidence="3" id="KW-1185">Reference proteome</keyword>
<dbReference type="EMBL" id="JACBYF010000001">
    <property type="protein sequence ID" value="NYS46743.1"/>
    <property type="molecule type" value="Genomic_DNA"/>
</dbReference>
<reference evidence="2 3" key="1">
    <citation type="submission" date="2020-07" db="EMBL/GenBank/DDBJ databases">
        <title>MOT database genomes.</title>
        <authorList>
            <person name="Joseph S."/>
            <person name="Aduse-Opoku J."/>
            <person name="Hashim A."/>
            <person name="Wade W."/>
            <person name="Curtis M."/>
        </authorList>
    </citation>
    <scope>NUCLEOTIDE SEQUENCE [LARGE SCALE GENOMIC DNA]</scope>
    <source>
        <strain evidence="2 3">CIP 106318</strain>
    </source>
</reference>
<protein>
    <submittedName>
        <fullName evidence="2">DUF4097 family beta strand repeat protein</fullName>
    </submittedName>
</protein>
<dbReference type="Gene3D" id="2.160.20.120">
    <property type="match status" value="1"/>
</dbReference>
<proteinExistence type="predicted"/>
<organism evidence="2 3">
    <name type="scientific">Gemelliphila palaticanis</name>
    <dbReference type="NCBI Taxonomy" id="81950"/>
    <lineage>
        <taxon>Bacteria</taxon>
        <taxon>Bacillati</taxon>
        <taxon>Bacillota</taxon>
        <taxon>Bacilli</taxon>
        <taxon>Bacillales</taxon>
        <taxon>Gemellaceae</taxon>
        <taxon>Gemelliphila</taxon>
    </lineage>
</organism>
<dbReference type="RefSeq" id="WP_179939891.1">
    <property type="nucleotide sequence ID" value="NZ_JACBYF010000001.1"/>
</dbReference>
<name>A0ABX2SXR9_9BACL</name>
<dbReference type="Proteomes" id="UP000531840">
    <property type="component" value="Unassembled WGS sequence"/>
</dbReference>
<accession>A0ABX2SXR9</accession>
<dbReference type="InterPro" id="IPR025164">
    <property type="entry name" value="Toastrack_DUF4097"/>
</dbReference>
<comment type="caution">
    <text evidence="2">The sequence shown here is derived from an EMBL/GenBank/DDBJ whole genome shotgun (WGS) entry which is preliminary data.</text>
</comment>
<evidence type="ECO:0000313" key="2">
    <source>
        <dbReference type="EMBL" id="NYS46743.1"/>
    </source>
</evidence>
<feature type="domain" description="DUF4097" evidence="1">
    <location>
        <begin position="16"/>
        <end position="189"/>
    </location>
</feature>
<evidence type="ECO:0000259" key="1">
    <source>
        <dbReference type="Pfam" id="PF13349"/>
    </source>
</evidence>
<evidence type="ECO:0000313" key="3">
    <source>
        <dbReference type="Proteomes" id="UP000531840"/>
    </source>
</evidence>
<sequence length="224" mass="25542">MKNNTYVYEENIYDNIQDIKISTDSNNIIIKEHTENFIKIRYDKEKNPNLKISTNNNFLEVKQQSKSVINIVKLFVKSMYSDIYIYLPNKIFNLYLLDINGNIDCNISELENIKVDNVNGNNYLEINKISSLKINNGNGNVTLKDMVAKELEINNLNGNIKSNLDANYVDIKNVNGNVTLNFADSIDNYNIVENTVMSQKNINNNALKNINIKNVNGSSSLNFG</sequence>
<gene>
    <name evidence="2" type="ORF">HZY85_00845</name>
</gene>